<feature type="region of interest" description="Disordered" evidence="1">
    <location>
        <begin position="84"/>
        <end position="111"/>
    </location>
</feature>
<feature type="compositionally biased region" description="Basic and acidic residues" evidence="1">
    <location>
        <begin position="1"/>
        <end position="12"/>
    </location>
</feature>
<feature type="transmembrane region" description="Helical" evidence="2">
    <location>
        <begin position="374"/>
        <end position="398"/>
    </location>
</feature>
<dbReference type="OrthoDB" id="2589563at2759"/>
<feature type="compositionally biased region" description="Polar residues" evidence="1">
    <location>
        <begin position="15"/>
        <end position="31"/>
    </location>
</feature>
<protein>
    <submittedName>
        <fullName evidence="3">Regulator of phospholipase D SRF1</fullName>
    </submittedName>
</protein>
<dbReference type="AlphaFoldDB" id="A0A367XPT5"/>
<evidence type="ECO:0000256" key="1">
    <source>
        <dbReference type="SAM" id="MobiDB-lite"/>
    </source>
</evidence>
<dbReference type="EMBL" id="QLNQ01000030">
    <property type="protein sequence ID" value="RCK55409.1"/>
    <property type="molecule type" value="Genomic_DNA"/>
</dbReference>
<dbReference type="GO" id="GO:0071944">
    <property type="term" value="C:cell periphery"/>
    <property type="evidence" value="ECO:0007669"/>
    <property type="project" value="TreeGrafter"/>
</dbReference>
<feature type="compositionally biased region" description="Polar residues" evidence="1">
    <location>
        <begin position="89"/>
        <end position="99"/>
    </location>
</feature>
<feature type="transmembrane region" description="Helical" evidence="2">
    <location>
        <begin position="232"/>
        <end position="259"/>
    </location>
</feature>
<comment type="caution">
    <text evidence="3">The sequence shown here is derived from an EMBL/GenBank/DDBJ whole genome shotgun (WGS) entry which is preliminary data.</text>
</comment>
<proteinExistence type="predicted"/>
<name>A0A367XPT5_9ASCO</name>
<organism evidence="3 4">
    <name type="scientific">Candida viswanathii</name>
    <dbReference type="NCBI Taxonomy" id="5486"/>
    <lineage>
        <taxon>Eukaryota</taxon>
        <taxon>Fungi</taxon>
        <taxon>Dikarya</taxon>
        <taxon>Ascomycota</taxon>
        <taxon>Saccharomycotina</taxon>
        <taxon>Pichiomycetes</taxon>
        <taxon>Debaryomycetaceae</taxon>
        <taxon>Candida/Lodderomyces clade</taxon>
        <taxon>Candida</taxon>
    </lineage>
</organism>
<dbReference type="GO" id="GO:0000324">
    <property type="term" value="C:fungal-type vacuole"/>
    <property type="evidence" value="ECO:0007669"/>
    <property type="project" value="TreeGrafter"/>
</dbReference>
<feature type="transmembrane region" description="Helical" evidence="2">
    <location>
        <begin position="279"/>
        <end position="299"/>
    </location>
</feature>
<keyword evidence="2" id="KW-0472">Membrane</keyword>
<keyword evidence="4" id="KW-1185">Reference proteome</keyword>
<feature type="region of interest" description="Disordered" evidence="1">
    <location>
        <begin position="1"/>
        <end position="41"/>
    </location>
</feature>
<gene>
    <name evidence="3" type="primary">SRF1_1</name>
    <name evidence="3" type="ORF">Cantr_04779</name>
</gene>
<feature type="transmembrane region" description="Helical" evidence="2">
    <location>
        <begin position="319"/>
        <end position="337"/>
    </location>
</feature>
<dbReference type="InterPro" id="IPR037737">
    <property type="entry name" value="Srf1"/>
</dbReference>
<accession>A0A367XPT5</accession>
<keyword evidence="2" id="KW-1133">Transmembrane helix</keyword>
<dbReference type="PANTHER" id="PTHR36819:SF1">
    <property type="entry name" value="REGULATOR OF PHOSPHOLIPASE D SRF1"/>
    <property type="match status" value="1"/>
</dbReference>
<dbReference type="PANTHER" id="PTHR36819">
    <property type="entry name" value="REGULATOR OF PHOSPHOLIPASE D SRF1"/>
    <property type="match status" value="1"/>
</dbReference>
<sequence length="409" mass="46180">MSERENNHDYFHQRPTGSNSAPAPISPNANSHHTDSDSIDVPMDPFENVVVNSYSHRATLIPPYVLDSISKAYRKDYLQQQQQYSQSQTNISDQATTKTLAGETETEKTEHIYSGRTQDPYLRAIDNDWWKFKESIKHQTAYPPGQVIRDPEILKEYDLDGTWGGDERLKKEFANNVNGGPGGMIQDVATGRFFFGLFHKKGEGENDTRVRSTAGYWMGENRSQLKPNLKRIFLFNPLVPLFLRMLIMVFCAIALALAGSVFVFSKTKYDGESIPQQPSTIMAIVVETCALVYVIYIAYDEYTGKPLGLREPMSKLSLILLDLLFIIFSAANLSLAFNTMNDDEWVCKVNRTPGLADIGLVFPTIPAICHRQRALAAFLFMVLFLWVLTFTVSLLRVIDRVNTPGPRSV</sequence>
<evidence type="ECO:0000313" key="4">
    <source>
        <dbReference type="Proteomes" id="UP000253472"/>
    </source>
</evidence>
<evidence type="ECO:0000256" key="2">
    <source>
        <dbReference type="SAM" id="Phobius"/>
    </source>
</evidence>
<dbReference type="Proteomes" id="UP000253472">
    <property type="component" value="Unassembled WGS sequence"/>
</dbReference>
<keyword evidence="2" id="KW-0812">Transmembrane</keyword>
<reference evidence="3 4" key="1">
    <citation type="submission" date="2018-06" db="EMBL/GenBank/DDBJ databases">
        <title>Whole genome sequencing of Candida tropicalis (genome annotated by CSBL at Korea University).</title>
        <authorList>
            <person name="Ahn J."/>
        </authorList>
    </citation>
    <scope>NUCLEOTIDE SEQUENCE [LARGE SCALE GENOMIC DNA]</scope>
    <source>
        <strain evidence="3 4">ATCC 20962</strain>
    </source>
</reference>
<evidence type="ECO:0000313" key="3">
    <source>
        <dbReference type="EMBL" id="RCK55409.1"/>
    </source>
</evidence>